<dbReference type="Ensembl" id="ENSCSET00000000995.1">
    <property type="protein sequence ID" value="ENSCSEP00000000967.1"/>
    <property type="gene ID" value="ENSCSEG00000000680.1"/>
</dbReference>
<dbReference type="InterPro" id="IPR050605">
    <property type="entry name" value="Olfactomedin-like_domain"/>
</dbReference>
<dbReference type="Ensembl" id="ENSCSET00000001001.1">
    <property type="protein sequence ID" value="ENSCSEP00000000973.1"/>
    <property type="gene ID" value="ENSCSEG00000000680.1"/>
</dbReference>
<dbReference type="PANTHER" id="PTHR23192">
    <property type="entry name" value="OLFACTOMEDIN-RELATED"/>
    <property type="match status" value="1"/>
</dbReference>
<organism evidence="7 8">
    <name type="scientific">Cynoglossus semilaevis</name>
    <name type="common">Tongue sole</name>
    <dbReference type="NCBI Taxonomy" id="244447"/>
    <lineage>
        <taxon>Eukaryota</taxon>
        <taxon>Metazoa</taxon>
        <taxon>Chordata</taxon>
        <taxon>Craniata</taxon>
        <taxon>Vertebrata</taxon>
        <taxon>Euteleostomi</taxon>
        <taxon>Actinopterygii</taxon>
        <taxon>Neopterygii</taxon>
        <taxon>Teleostei</taxon>
        <taxon>Neoteleostei</taxon>
        <taxon>Acanthomorphata</taxon>
        <taxon>Carangaria</taxon>
        <taxon>Pleuronectiformes</taxon>
        <taxon>Pleuronectoidei</taxon>
        <taxon>Cynoglossidae</taxon>
        <taxon>Cynoglossinae</taxon>
        <taxon>Cynoglossus</taxon>
    </lineage>
</organism>
<protein>
    <submittedName>
        <fullName evidence="7">Olfactomedin 4</fullName>
    </submittedName>
</protein>
<dbReference type="Ensembl" id="ENSCSET00000000994.1">
    <property type="protein sequence ID" value="ENSCSEP00000000966.1"/>
    <property type="gene ID" value="ENSCSEG00000000680.1"/>
</dbReference>
<dbReference type="PROSITE" id="PS51132">
    <property type="entry name" value="OLF"/>
    <property type="match status" value="1"/>
</dbReference>
<dbReference type="RefSeq" id="XP_008305415.1">
    <property type="nucleotide sequence ID" value="XM_008307193.2"/>
</dbReference>
<dbReference type="GO" id="GO:0007165">
    <property type="term" value="P:signal transduction"/>
    <property type="evidence" value="ECO:0007669"/>
    <property type="project" value="TreeGrafter"/>
</dbReference>
<sequence>MLPLLLLFLLDLSPALAWIPVEDWESGNVTASVGDSGQCVCHVYLPDTMFPADRLEHMQEVNNELKVEVEVQKKKLVSYEGKLEIYLKELLNLTVRLTMMDTTAADYIKLDFELLRIELREFEALVTQLKDSLNSSSPMFDSLYTEIQNMTLIVNQLETYDKKNLEVIRIEFAKLQKKLEDCQNDQGNIKPDIGNCNHSGILSISKPMVAQLNAHLSSGYVFGGWGKDSKPLRGYESMYFYGSFRTPNVYNFYFYTDFKNLILRHNFKQIHLSDEWIGTGNNYIVRNHAVYFQHNSPFSMTKLNLTSNQYDYRVIPAASASFSYSYSDNQNIDFSGDEQGLWVMYASEESMGKIILAKVDEKSFGIADEWKTNAYKQQTGNAFMACGVMYATRSVDLTTEEIFYAYDTRTKEEKNLNIRFQKFQEKYSSLDYNPTDQKLYMYNDGYYVSYNVRFNEK</sequence>
<feature type="signal peptide" evidence="5">
    <location>
        <begin position="1"/>
        <end position="17"/>
    </location>
</feature>
<proteinExistence type="predicted"/>
<evidence type="ECO:0000313" key="8">
    <source>
        <dbReference type="Proteomes" id="UP000265120"/>
    </source>
</evidence>
<evidence type="ECO:0000256" key="1">
    <source>
        <dbReference type="ARBA" id="ARBA00004613"/>
    </source>
</evidence>
<evidence type="ECO:0000256" key="3">
    <source>
        <dbReference type="PROSITE-ProRule" id="PRU00446"/>
    </source>
</evidence>
<name>A0A3P8UCM4_CYNSE</name>
<dbReference type="OrthoDB" id="8626508at2759"/>
<evidence type="ECO:0000256" key="2">
    <source>
        <dbReference type="ARBA" id="ARBA00022525"/>
    </source>
</evidence>
<keyword evidence="2" id="KW-0964">Secreted</keyword>
<dbReference type="AlphaFoldDB" id="A0A3P8UCM4"/>
<reference evidence="7 8" key="1">
    <citation type="journal article" date="2014" name="Nat. Genet.">
        <title>Whole-genome sequence of a flatfish provides insights into ZW sex chromosome evolution and adaptation to a benthic lifestyle.</title>
        <authorList>
            <person name="Chen S."/>
            <person name="Zhang G."/>
            <person name="Shao C."/>
            <person name="Huang Q."/>
            <person name="Liu G."/>
            <person name="Zhang P."/>
            <person name="Song W."/>
            <person name="An N."/>
            <person name="Chalopin D."/>
            <person name="Volff J.N."/>
            <person name="Hong Y."/>
            <person name="Li Q."/>
            <person name="Sha Z."/>
            <person name="Zhou H."/>
            <person name="Xie M."/>
            <person name="Yu Q."/>
            <person name="Liu Y."/>
            <person name="Xiang H."/>
            <person name="Wang N."/>
            <person name="Wu K."/>
            <person name="Yang C."/>
            <person name="Zhou Q."/>
            <person name="Liao X."/>
            <person name="Yang L."/>
            <person name="Hu Q."/>
            <person name="Zhang J."/>
            <person name="Meng L."/>
            <person name="Jin L."/>
            <person name="Tian Y."/>
            <person name="Lian J."/>
            <person name="Yang J."/>
            <person name="Miao G."/>
            <person name="Liu S."/>
            <person name="Liang Z."/>
            <person name="Yan F."/>
            <person name="Li Y."/>
            <person name="Sun B."/>
            <person name="Zhang H."/>
            <person name="Zhang J."/>
            <person name="Zhu Y."/>
            <person name="Du M."/>
            <person name="Zhao Y."/>
            <person name="Schartl M."/>
            <person name="Tang Q."/>
            <person name="Wang J."/>
        </authorList>
    </citation>
    <scope>NUCLEOTIDE SEQUENCE</scope>
</reference>
<dbReference type="PANTHER" id="PTHR23192:SF7">
    <property type="entry name" value="OLFACTOMEDIN-4"/>
    <property type="match status" value="1"/>
</dbReference>
<evidence type="ECO:0000259" key="6">
    <source>
        <dbReference type="PROSITE" id="PS51132"/>
    </source>
</evidence>
<dbReference type="GO" id="GO:0005615">
    <property type="term" value="C:extracellular space"/>
    <property type="evidence" value="ECO:0007669"/>
    <property type="project" value="TreeGrafter"/>
</dbReference>
<accession>A0A3P8UCM4</accession>
<comment type="subcellular location">
    <subcellularLocation>
        <location evidence="1">Secreted</location>
    </subcellularLocation>
</comment>
<reference evidence="7" key="2">
    <citation type="submission" date="2025-05" db="UniProtKB">
        <authorList>
            <consortium name="Ensembl"/>
        </authorList>
    </citation>
    <scope>IDENTIFICATION</scope>
</reference>
<dbReference type="GeneID" id="103376709"/>
<dbReference type="Proteomes" id="UP000265120">
    <property type="component" value="Chromosome 1"/>
</dbReference>
<dbReference type="Ensembl" id="ENSCSET00000001003.1">
    <property type="protein sequence ID" value="ENSCSEP00000000975.1"/>
    <property type="gene ID" value="ENSCSEG00000000680.1"/>
</dbReference>
<keyword evidence="5" id="KW-0732">Signal</keyword>
<keyword evidence="8" id="KW-1185">Reference proteome</keyword>
<evidence type="ECO:0000256" key="4">
    <source>
        <dbReference type="SAM" id="Coils"/>
    </source>
</evidence>
<feature type="chain" id="PRO_5044596915" evidence="5">
    <location>
        <begin position="18"/>
        <end position="457"/>
    </location>
</feature>
<dbReference type="SMART" id="SM00284">
    <property type="entry name" value="OLF"/>
    <property type="match status" value="1"/>
</dbReference>
<evidence type="ECO:0000313" key="7">
    <source>
        <dbReference type="Ensembl" id="ENSCSEP00000000973.1"/>
    </source>
</evidence>
<dbReference type="OMA" id="LRITYGQ"/>
<keyword evidence="4" id="KW-0175">Coiled coil</keyword>
<dbReference type="InterPro" id="IPR003112">
    <property type="entry name" value="Olfac-like_dom"/>
</dbReference>
<comment type="caution">
    <text evidence="3">Lacks conserved residue(s) required for the propagation of feature annotation.</text>
</comment>
<dbReference type="GeneTree" id="ENSGT00940000155454"/>
<feature type="domain" description="Olfactomedin-like" evidence="6">
    <location>
        <begin position="195"/>
        <end position="456"/>
    </location>
</feature>
<dbReference type="Pfam" id="PF02191">
    <property type="entry name" value="OLF"/>
    <property type="match status" value="1"/>
</dbReference>
<feature type="coiled-coil region" evidence="4">
    <location>
        <begin position="55"/>
        <end position="82"/>
    </location>
</feature>
<evidence type="ECO:0000256" key="5">
    <source>
        <dbReference type="SAM" id="SignalP"/>
    </source>
</evidence>
<dbReference type="KEGG" id="csem:103376709"/>